<name>A0A0N4TS74_BRUPA</name>
<feature type="transmembrane region" description="Helical" evidence="2">
    <location>
        <begin position="64"/>
        <end position="89"/>
    </location>
</feature>
<keyword evidence="2" id="KW-0472">Membrane</keyword>
<sequence>MISTMLQTGTTAPNLKATALTKLTTPANNSEQKLFMENLEETTLSLLDETEYENIFQRIDNVTIGLVIGISIVVFLIIIINCFTFRIYLKERKDDDRSFQSDDTTESSSDRTLTTNRQYGGCSPRFAYQFYDDSI</sequence>
<dbReference type="AlphaFoldDB" id="A0A0N4TS74"/>
<organism evidence="5">
    <name type="scientific">Brugia pahangi</name>
    <name type="common">Filarial nematode worm</name>
    <dbReference type="NCBI Taxonomy" id="6280"/>
    <lineage>
        <taxon>Eukaryota</taxon>
        <taxon>Metazoa</taxon>
        <taxon>Ecdysozoa</taxon>
        <taxon>Nematoda</taxon>
        <taxon>Chromadorea</taxon>
        <taxon>Rhabditida</taxon>
        <taxon>Spirurina</taxon>
        <taxon>Spiruromorpha</taxon>
        <taxon>Filarioidea</taxon>
        <taxon>Onchocercidae</taxon>
        <taxon>Brugia</taxon>
    </lineage>
</organism>
<evidence type="ECO:0000313" key="3">
    <source>
        <dbReference type="EMBL" id="VDN92685.1"/>
    </source>
</evidence>
<protein>
    <submittedName>
        <fullName evidence="5">Ac78-like protein</fullName>
    </submittedName>
</protein>
<accession>A0A0N4TS74</accession>
<dbReference type="WBParaSite" id="BPAG_0001153701-mRNA-1">
    <property type="protein sequence ID" value="BPAG_0001153701-mRNA-1"/>
    <property type="gene ID" value="BPAG_0001153701"/>
</dbReference>
<keyword evidence="2" id="KW-1133">Transmembrane helix</keyword>
<feature type="compositionally biased region" description="Low complexity" evidence="1">
    <location>
        <begin position="106"/>
        <end position="115"/>
    </location>
</feature>
<evidence type="ECO:0000313" key="5">
    <source>
        <dbReference type="WBParaSite" id="BPAG_0001153701-mRNA-1"/>
    </source>
</evidence>
<keyword evidence="4" id="KW-1185">Reference proteome</keyword>
<evidence type="ECO:0000256" key="2">
    <source>
        <dbReference type="SAM" id="Phobius"/>
    </source>
</evidence>
<dbReference type="Proteomes" id="UP000278627">
    <property type="component" value="Unassembled WGS sequence"/>
</dbReference>
<evidence type="ECO:0000313" key="4">
    <source>
        <dbReference type="Proteomes" id="UP000278627"/>
    </source>
</evidence>
<proteinExistence type="predicted"/>
<gene>
    <name evidence="3" type="ORF">BPAG_LOCUS11499</name>
</gene>
<feature type="region of interest" description="Disordered" evidence="1">
    <location>
        <begin position="94"/>
        <end position="117"/>
    </location>
</feature>
<dbReference type="EMBL" id="UZAD01013234">
    <property type="protein sequence ID" value="VDN92685.1"/>
    <property type="molecule type" value="Genomic_DNA"/>
</dbReference>
<keyword evidence="2" id="KW-0812">Transmembrane</keyword>
<evidence type="ECO:0000256" key="1">
    <source>
        <dbReference type="SAM" id="MobiDB-lite"/>
    </source>
</evidence>
<reference evidence="3 4" key="2">
    <citation type="submission" date="2018-11" db="EMBL/GenBank/DDBJ databases">
        <authorList>
            <consortium name="Pathogen Informatics"/>
        </authorList>
    </citation>
    <scope>NUCLEOTIDE SEQUENCE [LARGE SCALE GENOMIC DNA]</scope>
</reference>
<reference evidence="5" key="1">
    <citation type="submission" date="2017-02" db="UniProtKB">
        <authorList>
            <consortium name="WormBaseParasite"/>
        </authorList>
    </citation>
    <scope>IDENTIFICATION</scope>
</reference>